<proteinExistence type="predicted"/>
<feature type="compositionally biased region" description="Polar residues" evidence="1">
    <location>
        <begin position="105"/>
        <end position="151"/>
    </location>
</feature>
<sequence>MPAVDFFHIDCTLTLRRLYVFFAIEAGTRYVHILGTTSHPDGPWTTQQARNLLMERGDRASEFSVLVRDRAGQFTDAFDAALASAGITVVKIPPPSPARTRTRNDSYSPSAPRSLIACSSSAGATFAPRSTNTPATTTGEDPTADANSNRPDPTFPSPASRKNGSSVDPFQEDLSMSMKGPDKFAGQCGGPVLEPHRRAIRTAMPRSRSQVRVQHGPVQPPPNTRPRPRREPAVRGRRRAPNVGGRCRHAHPLVSTYTTAVNTARSSTGAVPPPWRRGVDDGNNGATRTHSPSGTSRCDRSAPTKSNHAAARQLTT</sequence>
<dbReference type="AlphaFoldDB" id="A0A4D4KT76"/>
<dbReference type="InterPro" id="IPR012337">
    <property type="entry name" value="RNaseH-like_sf"/>
</dbReference>
<evidence type="ECO:0000256" key="1">
    <source>
        <dbReference type="SAM" id="MobiDB-lite"/>
    </source>
</evidence>
<name>A0A4D4KT76_STRVO</name>
<evidence type="ECO:0000313" key="3">
    <source>
        <dbReference type="Proteomes" id="UP000301309"/>
    </source>
</evidence>
<feature type="compositionally biased region" description="Basic residues" evidence="1">
    <location>
        <begin position="235"/>
        <end position="248"/>
    </location>
</feature>
<accession>A0A4D4KT76</accession>
<feature type="region of interest" description="Disordered" evidence="1">
    <location>
        <begin position="90"/>
        <end position="248"/>
    </location>
</feature>
<evidence type="ECO:0008006" key="4">
    <source>
        <dbReference type="Google" id="ProtNLM"/>
    </source>
</evidence>
<feature type="compositionally biased region" description="Polar residues" evidence="1">
    <location>
        <begin position="303"/>
        <end position="316"/>
    </location>
</feature>
<feature type="region of interest" description="Disordered" evidence="1">
    <location>
        <begin position="261"/>
        <end position="316"/>
    </location>
</feature>
<keyword evidence="3" id="KW-1185">Reference proteome</keyword>
<evidence type="ECO:0000313" key="2">
    <source>
        <dbReference type="EMBL" id="GDY52145.1"/>
    </source>
</evidence>
<protein>
    <recommendedName>
        <fullName evidence="4">Integrase catalytic domain-containing protein</fullName>
    </recommendedName>
</protein>
<dbReference type="EMBL" id="BJHW01000001">
    <property type="protein sequence ID" value="GDY52145.1"/>
    <property type="molecule type" value="Genomic_DNA"/>
</dbReference>
<organism evidence="2 3">
    <name type="scientific">Streptomyces violaceusniger</name>
    <dbReference type="NCBI Taxonomy" id="68280"/>
    <lineage>
        <taxon>Bacteria</taxon>
        <taxon>Bacillati</taxon>
        <taxon>Actinomycetota</taxon>
        <taxon>Actinomycetes</taxon>
        <taxon>Kitasatosporales</taxon>
        <taxon>Streptomycetaceae</taxon>
        <taxon>Streptomyces</taxon>
        <taxon>Streptomyces violaceusniger group</taxon>
    </lineage>
</organism>
<dbReference type="SUPFAM" id="SSF53098">
    <property type="entry name" value="Ribonuclease H-like"/>
    <property type="match status" value="1"/>
</dbReference>
<gene>
    <name evidence="2" type="ORF">SVIO_027680</name>
</gene>
<reference evidence="2 3" key="1">
    <citation type="journal article" date="2020" name="Int. J. Syst. Evol. Microbiol.">
        <title>Reclassification of Streptomyces castelarensis and Streptomyces sporoclivatus as later heterotypic synonyms of Streptomyces antimycoticus.</title>
        <authorList>
            <person name="Komaki H."/>
            <person name="Tamura T."/>
        </authorList>
    </citation>
    <scope>NUCLEOTIDE SEQUENCE [LARGE SCALE GENOMIC DNA]</scope>
    <source>
        <strain evidence="2 3">NBRC 13459</strain>
    </source>
</reference>
<comment type="caution">
    <text evidence="2">The sequence shown here is derived from an EMBL/GenBank/DDBJ whole genome shotgun (WGS) entry which is preliminary data.</text>
</comment>
<feature type="compositionally biased region" description="Polar residues" evidence="1">
    <location>
        <begin position="284"/>
        <end position="296"/>
    </location>
</feature>
<dbReference type="Proteomes" id="UP000301309">
    <property type="component" value="Unassembled WGS sequence"/>
</dbReference>